<comment type="similarity">
    <text evidence="4 11">Belongs to the protoporphyrinogen/coproporphyrinogen oxidase family. Coproporphyrinogen III oxidase subfamily.</text>
</comment>
<comment type="caution">
    <text evidence="13">The sequence shown here is derived from an EMBL/GenBank/DDBJ whole genome shotgun (WGS) entry which is preliminary data.</text>
</comment>
<evidence type="ECO:0000256" key="4">
    <source>
        <dbReference type="ARBA" id="ARBA00008310"/>
    </source>
</evidence>
<evidence type="ECO:0000256" key="7">
    <source>
        <dbReference type="ARBA" id="ARBA00022630"/>
    </source>
</evidence>
<dbReference type="EMBL" id="JNFA01000002">
    <property type="protein sequence ID" value="KGL44570.1"/>
    <property type="molecule type" value="Genomic_DNA"/>
</dbReference>
<evidence type="ECO:0000256" key="9">
    <source>
        <dbReference type="ARBA" id="ARBA00023002"/>
    </source>
</evidence>
<dbReference type="GeneID" id="58716027"/>
<name>A0A099WK96_9LIST</name>
<keyword evidence="9 11" id="KW-0560">Oxidoreductase</keyword>
<dbReference type="NCBIfam" id="TIGR00562">
    <property type="entry name" value="proto_IX_ox"/>
    <property type="match status" value="1"/>
</dbReference>
<organism evidence="13 14">
    <name type="scientific">Listeria booriae</name>
    <dbReference type="NCBI Taxonomy" id="1552123"/>
    <lineage>
        <taxon>Bacteria</taxon>
        <taxon>Bacillati</taxon>
        <taxon>Bacillota</taxon>
        <taxon>Bacilli</taxon>
        <taxon>Bacillales</taxon>
        <taxon>Listeriaceae</taxon>
        <taxon>Listeria</taxon>
    </lineage>
</organism>
<dbReference type="InterPro" id="IPR004572">
    <property type="entry name" value="Protoporphyrinogen_oxidase"/>
</dbReference>
<dbReference type="Pfam" id="PF01593">
    <property type="entry name" value="Amino_oxidase"/>
    <property type="match status" value="1"/>
</dbReference>
<comment type="function">
    <text evidence="11">Involved in coproporphyrin-dependent heme b biosynthesis. Catalyzes the oxidation of coproporphyrinogen III to coproporphyrin III.</text>
</comment>
<keyword evidence="10 11" id="KW-0350">Heme biosynthesis</keyword>
<comment type="pathway">
    <text evidence="3 11">Porphyrin-containing compound metabolism; protoheme biosynthesis.</text>
</comment>
<evidence type="ECO:0000256" key="3">
    <source>
        <dbReference type="ARBA" id="ARBA00004744"/>
    </source>
</evidence>
<dbReference type="Proteomes" id="UP000029844">
    <property type="component" value="Unassembled WGS sequence"/>
</dbReference>
<evidence type="ECO:0000256" key="1">
    <source>
        <dbReference type="ARBA" id="ARBA00001755"/>
    </source>
</evidence>
<dbReference type="Gene3D" id="1.10.3110.10">
    <property type="entry name" value="protoporphyrinogen ix oxidase, domain 3"/>
    <property type="match status" value="1"/>
</dbReference>
<dbReference type="eggNOG" id="COG1232">
    <property type="taxonomic scope" value="Bacteria"/>
</dbReference>
<dbReference type="Gene3D" id="3.90.660.20">
    <property type="entry name" value="Protoporphyrinogen oxidase, mitochondrial, domain 2"/>
    <property type="match status" value="1"/>
</dbReference>
<dbReference type="GO" id="GO:0005737">
    <property type="term" value="C:cytoplasm"/>
    <property type="evidence" value="ECO:0007669"/>
    <property type="project" value="UniProtKB-SubCell"/>
</dbReference>
<dbReference type="Gene3D" id="3.50.50.60">
    <property type="entry name" value="FAD/NAD(P)-binding domain"/>
    <property type="match status" value="1"/>
</dbReference>
<reference evidence="13 14" key="1">
    <citation type="submission" date="2014-05" db="EMBL/GenBank/DDBJ databases">
        <title>Novel Listeriaceae from food processing environments.</title>
        <authorList>
            <person name="den Bakker H.C."/>
        </authorList>
    </citation>
    <scope>NUCLEOTIDE SEQUENCE [LARGE SCALE GENOMIC DNA]</scope>
    <source>
        <strain evidence="13 14">FSL A5-0281</strain>
    </source>
</reference>
<dbReference type="UniPathway" id="UPA00252"/>
<sequence>MKKIIIIGGGLTGLSAAYYLNKQVNQEEVDWQLFEADDHFGGKFNTVLRDGFIIEKGPDSFLARKPAGMALVEDLGLTDQLITNATGKSYIYHDKALHPIPEGSVMGIPTDIRALLESDLLTDDGKVRALEELMLESNVTEADQSIGDFFEYRFGKEMVVRLIEPLLAGIYAGNIYEMSLRATFPQFENTAKQHRSLMYGLKSHRPETVNTTGTAKTIGAFRTLAGGLSTLTDAIVEALPAERLHANTAVKCIENTTVVLENGERIVADAIIIAATHDVVLSLLDVPAVKPLMEQPMTSLATISLAYDQDAVPHLPEGTGFLVARTGDYHITACTWVQEKWPHMVPDGKLLLRGFLGKAGQVGLLEQTDAEMVGHVQEDLKEMIGLEGEPLFYEVSRMKEAMPQYTVGHQERLEKVERDLKQQHPNIFLAGMSYRGVGIPDCIQAGKTAANEANQFVMKVSQP</sequence>
<protein>
    <recommendedName>
        <fullName evidence="6 11">Coproporphyrinogen III oxidase</fullName>
        <ecNumber evidence="5 11">1.3.3.15</ecNumber>
    </recommendedName>
</protein>
<dbReference type="GO" id="GO:0006783">
    <property type="term" value="P:heme biosynthetic process"/>
    <property type="evidence" value="ECO:0007669"/>
    <property type="project" value="UniProtKB-UniRule"/>
</dbReference>
<proteinExistence type="inferred from homology"/>
<dbReference type="RefSeq" id="WP_036083330.1">
    <property type="nucleotide sequence ID" value="NZ_CBCSHQ010000008.1"/>
</dbReference>
<dbReference type="PANTHER" id="PTHR42923:SF3">
    <property type="entry name" value="PROTOPORPHYRINOGEN OXIDASE"/>
    <property type="match status" value="1"/>
</dbReference>
<evidence type="ECO:0000256" key="11">
    <source>
        <dbReference type="RuleBase" id="RU364052"/>
    </source>
</evidence>
<dbReference type="STRING" id="1552123.EP57_01015"/>
<dbReference type="InterPro" id="IPR036188">
    <property type="entry name" value="FAD/NAD-bd_sf"/>
</dbReference>
<dbReference type="EC" id="1.3.3.15" evidence="5 11"/>
<evidence type="ECO:0000256" key="10">
    <source>
        <dbReference type="ARBA" id="ARBA00023133"/>
    </source>
</evidence>
<comment type="catalytic activity">
    <reaction evidence="1">
        <text>coproporphyrinogen III + 3 O2 = coproporphyrin III + 3 H2O2</text>
        <dbReference type="Rhea" id="RHEA:43436"/>
        <dbReference type="ChEBI" id="CHEBI:15379"/>
        <dbReference type="ChEBI" id="CHEBI:16240"/>
        <dbReference type="ChEBI" id="CHEBI:57309"/>
        <dbReference type="ChEBI" id="CHEBI:131725"/>
        <dbReference type="EC" id="1.3.3.15"/>
    </reaction>
    <physiologicalReaction direction="left-to-right" evidence="1">
        <dbReference type="Rhea" id="RHEA:43437"/>
    </physiologicalReaction>
</comment>
<evidence type="ECO:0000259" key="12">
    <source>
        <dbReference type="Pfam" id="PF01593"/>
    </source>
</evidence>
<dbReference type="InterPro" id="IPR002937">
    <property type="entry name" value="Amino_oxidase"/>
</dbReference>
<dbReference type="SUPFAM" id="SSF51905">
    <property type="entry name" value="FAD/NAD(P)-binding domain"/>
    <property type="match status" value="1"/>
</dbReference>
<evidence type="ECO:0000256" key="6">
    <source>
        <dbReference type="ARBA" id="ARBA00019046"/>
    </source>
</evidence>
<evidence type="ECO:0000313" key="13">
    <source>
        <dbReference type="EMBL" id="KGL44570.1"/>
    </source>
</evidence>
<gene>
    <name evidence="13" type="ORF">EP57_01015</name>
</gene>
<evidence type="ECO:0000256" key="2">
    <source>
        <dbReference type="ARBA" id="ARBA00001974"/>
    </source>
</evidence>
<keyword evidence="14" id="KW-1185">Reference proteome</keyword>
<keyword evidence="8 11" id="KW-0274">FAD</keyword>
<dbReference type="InterPro" id="IPR050464">
    <property type="entry name" value="Zeta_carotene_desat/Oxidored"/>
</dbReference>
<dbReference type="SUPFAM" id="SSF54373">
    <property type="entry name" value="FAD-linked reductases, C-terminal domain"/>
    <property type="match status" value="1"/>
</dbReference>
<keyword evidence="7 11" id="KW-0285">Flavoprotein</keyword>
<dbReference type="PANTHER" id="PTHR42923">
    <property type="entry name" value="PROTOPORPHYRINOGEN OXIDASE"/>
    <property type="match status" value="1"/>
</dbReference>
<comment type="subcellular location">
    <subcellularLocation>
        <location evidence="11">Cytoplasm</location>
    </subcellularLocation>
</comment>
<evidence type="ECO:0000256" key="8">
    <source>
        <dbReference type="ARBA" id="ARBA00022827"/>
    </source>
</evidence>
<dbReference type="OrthoDB" id="9805195at2"/>
<feature type="domain" description="Amine oxidase" evidence="12">
    <location>
        <begin position="11"/>
        <end position="452"/>
    </location>
</feature>
<dbReference type="AlphaFoldDB" id="A0A099WK96"/>
<evidence type="ECO:0000313" key="14">
    <source>
        <dbReference type="Proteomes" id="UP000029844"/>
    </source>
</evidence>
<accession>A0A099WK96</accession>
<evidence type="ECO:0000256" key="5">
    <source>
        <dbReference type="ARBA" id="ARBA00012402"/>
    </source>
</evidence>
<comment type="cofactor">
    <cofactor evidence="2 11">
        <name>FAD</name>
        <dbReference type="ChEBI" id="CHEBI:57692"/>
    </cofactor>
</comment>
<keyword evidence="11" id="KW-0963">Cytoplasm</keyword>
<dbReference type="GO" id="GO:0004729">
    <property type="term" value="F:oxygen-dependent protoporphyrinogen oxidase activity"/>
    <property type="evidence" value="ECO:0007669"/>
    <property type="project" value="UniProtKB-UniRule"/>
</dbReference>